<reference evidence="2" key="1">
    <citation type="journal article" date="2019" name="Int. J. Syst. Evol. Microbiol.">
        <title>The Global Catalogue of Microorganisms (GCM) 10K type strain sequencing project: providing services to taxonomists for standard genome sequencing and annotation.</title>
        <authorList>
            <consortium name="The Broad Institute Genomics Platform"/>
            <consortium name="The Broad Institute Genome Sequencing Center for Infectious Disease"/>
            <person name="Wu L."/>
            <person name="Ma J."/>
        </authorList>
    </citation>
    <scope>NUCLEOTIDE SEQUENCE [LARGE SCALE GENOMIC DNA]</scope>
    <source>
        <strain evidence="2">CGMCC 1.16026</strain>
    </source>
</reference>
<keyword evidence="2" id="KW-1185">Reference proteome</keyword>
<gene>
    <name evidence="1" type="ORF">ACFQBQ_12120</name>
</gene>
<dbReference type="Gene3D" id="1.20.1290.10">
    <property type="entry name" value="AhpD-like"/>
    <property type="match status" value="1"/>
</dbReference>
<evidence type="ECO:0000313" key="2">
    <source>
        <dbReference type="Proteomes" id="UP001596391"/>
    </source>
</evidence>
<dbReference type="Proteomes" id="UP001596391">
    <property type="component" value="Unassembled WGS sequence"/>
</dbReference>
<evidence type="ECO:0000313" key="1">
    <source>
        <dbReference type="EMBL" id="MFC6646317.1"/>
    </source>
</evidence>
<accession>A0ABW1ZA57</accession>
<sequence length="155" mass="16868">MTEVEARVHPALRGLDEGVDAEALIALRPKTYAAFDAVDDAYLRPEVGDGLSLAARAFVAWTAASLVPHKRLAEECKQELDAVYSGEEPALWGVMAKHVALMVKSPATAQKADVDALLAAGLTLKQLVELAQIVAYVTYQARVLHGMRMWQKEAR</sequence>
<dbReference type="EMBL" id="JBHSWI010000001">
    <property type="protein sequence ID" value="MFC6646317.1"/>
    <property type="molecule type" value="Genomic_DNA"/>
</dbReference>
<protein>
    <submittedName>
        <fullName evidence="1">Uncharacterized protein</fullName>
    </submittedName>
</protein>
<comment type="caution">
    <text evidence="1">The sequence shown here is derived from an EMBL/GenBank/DDBJ whole genome shotgun (WGS) entry which is preliminary data.</text>
</comment>
<dbReference type="SUPFAM" id="SSF69118">
    <property type="entry name" value="AhpD-like"/>
    <property type="match status" value="1"/>
</dbReference>
<proteinExistence type="predicted"/>
<organism evidence="1 2">
    <name type="scientific">Granulicella cerasi</name>
    <dbReference type="NCBI Taxonomy" id="741063"/>
    <lineage>
        <taxon>Bacteria</taxon>
        <taxon>Pseudomonadati</taxon>
        <taxon>Acidobacteriota</taxon>
        <taxon>Terriglobia</taxon>
        <taxon>Terriglobales</taxon>
        <taxon>Acidobacteriaceae</taxon>
        <taxon>Granulicella</taxon>
    </lineage>
</organism>
<name>A0ABW1ZA57_9BACT</name>
<dbReference type="RefSeq" id="WP_263369999.1">
    <property type="nucleotide sequence ID" value="NZ_JAGSYD010000001.1"/>
</dbReference>
<dbReference type="InterPro" id="IPR029032">
    <property type="entry name" value="AhpD-like"/>
</dbReference>